<organism evidence="1 2">
    <name type="scientific">Pseudooceanicola marinus</name>
    <dbReference type="NCBI Taxonomy" id="396013"/>
    <lineage>
        <taxon>Bacteria</taxon>
        <taxon>Pseudomonadati</taxon>
        <taxon>Pseudomonadota</taxon>
        <taxon>Alphaproteobacteria</taxon>
        <taxon>Rhodobacterales</taxon>
        <taxon>Paracoccaceae</taxon>
        <taxon>Pseudooceanicola</taxon>
    </lineage>
</organism>
<gene>
    <name evidence="1" type="ORF">PSM7751_03784</name>
</gene>
<proteinExistence type="predicted"/>
<evidence type="ECO:0000313" key="1">
    <source>
        <dbReference type="EMBL" id="SLN70972.1"/>
    </source>
</evidence>
<dbReference type="Proteomes" id="UP000193963">
    <property type="component" value="Unassembled WGS sequence"/>
</dbReference>
<dbReference type="EMBL" id="FWFN01000009">
    <property type="protein sequence ID" value="SLN70972.1"/>
    <property type="molecule type" value="Genomic_DNA"/>
</dbReference>
<keyword evidence="2" id="KW-1185">Reference proteome</keyword>
<dbReference type="RefSeq" id="WP_143515648.1">
    <property type="nucleotide sequence ID" value="NZ_FWFN01000009.1"/>
</dbReference>
<evidence type="ECO:0000313" key="2">
    <source>
        <dbReference type="Proteomes" id="UP000193963"/>
    </source>
</evidence>
<dbReference type="OrthoDB" id="7839725at2"/>
<name>A0A1X7A5P9_9RHOB</name>
<reference evidence="1 2" key="1">
    <citation type="submission" date="2017-03" db="EMBL/GenBank/DDBJ databases">
        <authorList>
            <person name="Afonso C.L."/>
            <person name="Miller P.J."/>
            <person name="Scott M.A."/>
            <person name="Spackman E."/>
            <person name="Goraichik I."/>
            <person name="Dimitrov K.M."/>
            <person name="Suarez D.L."/>
            <person name="Swayne D.E."/>
        </authorList>
    </citation>
    <scope>NUCLEOTIDE SEQUENCE [LARGE SCALE GENOMIC DNA]</scope>
    <source>
        <strain evidence="1 2">CECT 7751</strain>
    </source>
</reference>
<dbReference type="AlphaFoldDB" id="A0A1X7A5P9"/>
<protein>
    <submittedName>
        <fullName evidence="1">Uncharacterized protein</fullName>
    </submittedName>
</protein>
<accession>A0A1X7A5P9</accession>
<sequence length="358" mass="38764">MPAMEELMRVFRDRADHVTPSGAPLVGTFGDGLPEALIRAAGARAVEVKAPPLADAASGPQVAAVTRVAEGFLDDFTARFLHRFAAGAFDSYAMIVFARDDVAGLTAYQYATELRRLGHVPPTGPRLHLWNLLHGQSEAIARFNATEAERLDAALTEATDAALSPDTLTEALSREAARAQALTRLEGHPDLFTLRNAGRWLEAEAHAALLDTVETVEEPQTGLRIGLIGTACDLPLLHDLARHFGRVTADLTPYGDPWPGQHLGQSETLLRDVAEVPLHIRANPPRRYGEALRAGLASCDLVIASPDHNDDSFGWDLPTLARDLAGQGTRFARLPLRPFRPDAAWIDTAHSRIEEALA</sequence>